<evidence type="ECO:0000313" key="1">
    <source>
        <dbReference type="EMBL" id="KAK8772806.1"/>
    </source>
</evidence>
<sequence>MAQGSFHFTRWAQRPISQAFHPKETEHQAGESLYPLYHRWVPGGTGALQHSLGLGLRFAPATTRPTVSETTKTYSGAEQLSSHDKRCSRSVAEAGSAPVAGESRLRSNPVERRALPWTRARISRGTRDIYTLLSSSACRPGPRDAVCRLLHCILPNLCAWCLEGSFCGRSPARRWIPFFCNVRV</sequence>
<gene>
    <name evidence="1" type="ORF">V5799_012662</name>
</gene>
<protein>
    <submittedName>
        <fullName evidence="1">Uncharacterized protein</fullName>
    </submittedName>
</protein>
<reference evidence="1 2" key="1">
    <citation type="journal article" date="2023" name="Arcadia Sci">
        <title>De novo assembly of a long-read Amblyomma americanum tick genome.</title>
        <authorList>
            <person name="Chou S."/>
            <person name="Poskanzer K.E."/>
            <person name="Rollins M."/>
            <person name="Thuy-Boun P.S."/>
        </authorList>
    </citation>
    <scope>NUCLEOTIDE SEQUENCE [LARGE SCALE GENOMIC DNA]</scope>
    <source>
        <strain evidence="1">F_SG_1</strain>
        <tissue evidence="1">Salivary glands</tissue>
    </source>
</reference>
<evidence type="ECO:0000313" key="2">
    <source>
        <dbReference type="Proteomes" id="UP001321473"/>
    </source>
</evidence>
<keyword evidence="2" id="KW-1185">Reference proteome</keyword>
<organism evidence="1 2">
    <name type="scientific">Amblyomma americanum</name>
    <name type="common">Lone star tick</name>
    <dbReference type="NCBI Taxonomy" id="6943"/>
    <lineage>
        <taxon>Eukaryota</taxon>
        <taxon>Metazoa</taxon>
        <taxon>Ecdysozoa</taxon>
        <taxon>Arthropoda</taxon>
        <taxon>Chelicerata</taxon>
        <taxon>Arachnida</taxon>
        <taxon>Acari</taxon>
        <taxon>Parasitiformes</taxon>
        <taxon>Ixodida</taxon>
        <taxon>Ixodoidea</taxon>
        <taxon>Ixodidae</taxon>
        <taxon>Amblyomminae</taxon>
        <taxon>Amblyomma</taxon>
    </lineage>
</organism>
<proteinExistence type="predicted"/>
<dbReference type="EMBL" id="JARKHS020017772">
    <property type="protein sequence ID" value="KAK8772806.1"/>
    <property type="molecule type" value="Genomic_DNA"/>
</dbReference>
<comment type="caution">
    <text evidence="1">The sequence shown here is derived from an EMBL/GenBank/DDBJ whole genome shotgun (WGS) entry which is preliminary data.</text>
</comment>
<name>A0AAQ4EDH5_AMBAM</name>
<accession>A0AAQ4EDH5</accession>
<dbReference type="AlphaFoldDB" id="A0AAQ4EDH5"/>
<dbReference type="Proteomes" id="UP001321473">
    <property type="component" value="Unassembled WGS sequence"/>
</dbReference>